<proteinExistence type="predicted"/>
<protein>
    <submittedName>
        <fullName evidence="1">Uncharacterized protein</fullName>
    </submittedName>
</protein>
<dbReference type="Proteomes" id="UP000004810">
    <property type="component" value="Unassembled WGS sequence"/>
</dbReference>
<comment type="caution">
    <text evidence="1">The sequence shown here is derived from an EMBL/GenBank/DDBJ whole genome shotgun (WGS) entry which is preliminary data.</text>
</comment>
<dbReference type="AlphaFoldDB" id="J9EE13"/>
<evidence type="ECO:0000313" key="2">
    <source>
        <dbReference type="Proteomes" id="UP000004810"/>
    </source>
</evidence>
<accession>J9EE13</accession>
<reference evidence="2" key="1">
    <citation type="submission" date="2012-08" db="EMBL/GenBank/DDBJ databases">
        <title>The Genome Sequence of Wuchereria bancrofti.</title>
        <authorList>
            <person name="Nutman T.B."/>
            <person name="Fink D.L."/>
            <person name="Russ C."/>
            <person name="Young S."/>
            <person name="Zeng Q."/>
            <person name="Koehrsen M."/>
            <person name="Alvarado L."/>
            <person name="Berlin A."/>
            <person name="Chapman S.B."/>
            <person name="Chen Z."/>
            <person name="Freedman E."/>
            <person name="Gellesch M."/>
            <person name="Goldberg J."/>
            <person name="Griggs A."/>
            <person name="Gujja S."/>
            <person name="Heilman E.R."/>
            <person name="Heiman D."/>
            <person name="Hepburn T."/>
            <person name="Howarth C."/>
            <person name="Jen D."/>
            <person name="Larson L."/>
            <person name="Lewis B."/>
            <person name="Mehta T."/>
            <person name="Park D."/>
            <person name="Pearson M."/>
            <person name="Roberts A."/>
            <person name="Saif S."/>
            <person name="Shea T."/>
            <person name="Shenoy N."/>
            <person name="Sisk P."/>
            <person name="Stolte C."/>
            <person name="Sykes S."/>
            <person name="Walk T."/>
            <person name="White J."/>
            <person name="Yandava C."/>
            <person name="Haas B."/>
            <person name="Henn M.R."/>
            <person name="Nusbaum C."/>
            <person name="Birren B."/>
        </authorList>
    </citation>
    <scope>NUCLEOTIDE SEQUENCE [LARGE SCALE GENOMIC DNA]</scope>
    <source>
        <strain evidence="2">NA</strain>
    </source>
</reference>
<dbReference type="EMBL" id="ADBV01010836">
    <property type="protein sequence ID" value="EJW75247.1"/>
    <property type="molecule type" value="Genomic_DNA"/>
</dbReference>
<name>J9EE13_WUCBA</name>
<organism evidence="1 2">
    <name type="scientific">Wuchereria bancrofti</name>
    <dbReference type="NCBI Taxonomy" id="6293"/>
    <lineage>
        <taxon>Eukaryota</taxon>
        <taxon>Metazoa</taxon>
        <taxon>Ecdysozoa</taxon>
        <taxon>Nematoda</taxon>
        <taxon>Chromadorea</taxon>
        <taxon>Rhabditida</taxon>
        <taxon>Spirurina</taxon>
        <taxon>Spiruromorpha</taxon>
        <taxon>Filarioidea</taxon>
        <taxon>Onchocercidae</taxon>
        <taxon>Wuchereria</taxon>
    </lineage>
</organism>
<evidence type="ECO:0000313" key="1">
    <source>
        <dbReference type="EMBL" id="EJW75247.1"/>
    </source>
</evidence>
<gene>
    <name evidence="1" type="ORF">WUBG_13847</name>
</gene>
<sequence>MYTHTNTYIHTHAHTHTYIDMHPHTQTCGWGRLCHHNGRMEEACGRNFGNFEDLQSIS</sequence>